<keyword evidence="4 5" id="KW-0472">Membrane</keyword>
<dbReference type="PANTHER" id="PTHR30566">
    <property type="entry name" value="YNAI-RELATED MECHANOSENSITIVE ION CHANNEL"/>
    <property type="match status" value="1"/>
</dbReference>
<gene>
    <name evidence="7" type="ORF">DEALK_02560</name>
</gene>
<dbReference type="InterPro" id="IPR023408">
    <property type="entry name" value="MscS_beta-dom_sf"/>
</dbReference>
<dbReference type="GO" id="GO:0055085">
    <property type="term" value="P:transmembrane transport"/>
    <property type="evidence" value="ECO:0007669"/>
    <property type="project" value="InterPro"/>
</dbReference>
<dbReference type="InterPro" id="IPR010920">
    <property type="entry name" value="LSM_dom_sf"/>
</dbReference>
<keyword evidence="3 5" id="KW-1133">Transmembrane helix</keyword>
<dbReference type="SUPFAM" id="SSF50182">
    <property type="entry name" value="Sm-like ribonucleoproteins"/>
    <property type="match status" value="1"/>
</dbReference>
<reference evidence="7 8" key="1">
    <citation type="submission" date="2015-06" db="EMBL/GenBank/DDBJ databases">
        <title>Genome sequence of the organohalide-respiring Dehalogenimonas alkenigignens type strain (IP3-3T).</title>
        <authorList>
            <person name="Key T.A."/>
            <person name="Richmond D.P."/>
            <person name="Bowman K.S."/>
            <person name="Cho Y.-J."/>
            <person name="Chun J."/>
            <person name="da Costa M.S."/>
            <person name="Rainey F.A."/>
            <person name="Moe W.M."/>
        </authorList>
    </citation>
    <scope>NUCLEOTIDE SEQUENCE [LARGE SCALE GENOMIC DNA]</scope>
    <source>
        <strain evidence="7 8">IP3-3</strain>
    </source>
</reference>
<protein>
    <submittedName>
        <fullName evidence="7">Mechanosensitive ion channel</fullName>
    </submittedName>
</protein>
<dbReference type="GO" id="GO:0016020">
    <property type="term" value="C:membrane"/>
    <property type="evidence" value="ECO:0007669"/>
    <property type="project" value="UniProtKB-SubCell"/>
</dbReference>
<dbReference type="AlphaFoldDB" id="A0A0W0GL93"/>
<evidence type="ECO:0000256" key="2">
    <source>
        <dbReference type="ARBA" id="ARBA00022692"/>
    </source>
</evidence>
<evidence type="ECO:0000256" key="5">
    <source>
        <dbReference type="SAM" id="Phobius"/>
    </source>
</evidence>
<name>A0A0W0GL93_9CHLR</name>
<evidence type="ECO:0000256" key="3">
    <source>
        <dbReference type="ARBA" id="ARBA00022989"/>
    </source>
</evidence>
<dbReference type="RefSeq" id="WP_058437968.1">
    <property type="nucleotide sequence ID" value="NZ_KQ758903.1"/>
</dbReference>
<evidence type="ECO:0000259" key="6">
    <source>
        <dbReference type="Pfam" id="PF00924"/>
    </source>
</evidence>
<dbReference type="OrthoDB" id="9814206at2"/>
<organism evidence="7 8">
    <name type="scientific">Dehalogenimonas alkenigignens</name>
    <dbReference type="NCBI Taxonomy" id="1217799"/>
    <lineage>
        <taxon>Bacteria</taxon>
        <taxon>Bacillati</taxon>
        <taxon>Chloroflexota</taxon>
        <taxon>Dehalococcoidia</taxon>
        <taxon>Dehalococcoidales</taxon>
        <taxon>Dehalococcoidaceae</taxon>
        <taxon>Dehalogenimonas</taxon>
    </lineage>
</organism>
<dbReference type="EMBL" id="LFDV01000001">
    <property type="protein sequence ID" value="KTB49343.1"/>
    <property type="molecule type" value="Genomic_DNA"/>
</dbReference>
<evidence type="ECO:0000313" key="7">
    <source>
        <dbReference type="EMBL" id="KTB49343.1"/>
    </source>
</evidence>
<dbReference type="Gene3D" id="1.10.287.1260">
    <property type="match status" value="1"/>
</dbReference>
<feature type="transmembrane region" description="Helical" evidence="5">
    <location>
        <begin position="120"/>
        <end position="147"/>
    </location>
</feature>
<feature type="domain" description="Mechanosensitive ion channel MscS" evidence="6">
    <location>
        <begin position="136"/>
        <end position="197"/>
    </location>
</feature>
<dbReference type="STRING" id="1217799.DEALK_02560"/>
<comment type="subcellular location">
    <subcellularLocation>
        <location evidence="1">Membrane</location>
    </subcellularLocation>
</comment>
<accession>A0A0W0GL93</accession>
<dbReference type="InterPro" id="IPR006685">
    <property type="entry name" value="MscS_channel_2nd"/>
</dbReference>
<proteinExistence type="predicted"/>
<evidence type="ECO:0000256" key="4">
    <source>
        <dbReference type="ARBA" id="ARBA00023136"/>
    </source>
</evidence>
<dbReference type="PANTHER" id="PTHR30566:SF5">
    <property type="entry name" value="MECHANOSENSITIVE ION CHANNEL PROTEIN 1, MITOCHONDRIAL-RELATED"/>
    <property type="match status" value="1"/>
</dbReference>
<feature type="transmembrane region" description="Helical" evidence="5">
    <location>
        <begin position="20"/>
        <end position="40"/>
    </location>
</feature>
<dbReference type="Gene3D" id="2.30.30.60">
    <property type="match status" value="1"/>
</dbReference>
<evidence type="ECO:0000313" key="8">
    <source>
        <dbReference type="Proteomes" id="UP000053947"/>
    </source>
</evidence>
<keyword evidence="2 5" id="KW-0812">Transmembrane</keyword>
<comment type="caution">
    <text evidence="7">The sequence shown here is derived from an EMBL/GenBank/DDBJ whole genome shotgun (WGS) entry which is preliminary data.</text>
</comment>
<dbReference type="Proteomes" id="UP000053947">
    <property type="component" value="Unassembled WGS sequence"/>
</dbReference>
<sequence length="213" mass="22833">MMEENGTASQTVLNSNKGHITVWLLGTIVMIGAIMITLEISQRNISTFISTQEKYIIALEATVLVAFLVELLARLTVLGSRLPRMIQHTARLRLVVRIVGYSTGSLFVLSILASNPTLGISIAAIAGVAVAFATQNIVASISAALILTNTHIVRIGEEISVNDIQGTVEDIGVTHTVLLADDGVVFVPNSVLISSPVRRKKRMTESGGKADEW</sequence>
<feature type="transmembrane region" description="Helical" evidence="5">
    <location>
        <begin position="55"/>
        <end position="73"/>
    </location>
</feature>
<keyword evidence="8" id="KW-1185">Reference proteome</keyword>
<dbReference type="Pfam" id="PF00924">
    <property type="entry name" value="MS_channel_2nd"/>
    <property type="match status" value="1"/>
</dbReference>
<feature type="transmembrane region" description="Helical" evidence="5">
    <location>
        <begin position="94"/>
        <end position="114"/>
    </location>
</feature>
<evidence type="ECO:0000256" key="1">
    <source>
        <dbReference type="ARBA" id="ARBA00004370"/>
    </source>
</evidence>